<feature type="transmembrane region" description="Helical" evidence="4">
    <location>
        <begin position="12"/>
        <end position="32"/>
    </location>
</feature>
<dbReference type="InterPro" id="IPR001584">
    <property type="entry name" value="Integrase_cat-core"/>
</dbReference>
<name>A0A6N7XU76_9FIRM</name>
<evidence type="ECO:0000259" key="5">
    <source>
        <dbReference type="PROSITE" id="PS50994"/>
    </source>
</evidence>
<dbReference type="GO" id="GO:0015074">
    <property type="term" value="P:DNA integration"/>
    <property type="evidence" value="ECO:0007669"/>
    <property type="project" value="InterPro"/>
</dbReference>
<dbReference type="Proteomes" id="UP000469523">
    <property type="component" value="Unassembled WGS sequence"/>
</dbReference>
<dbReference type="InterPro" id="IPR050515">
    <property type="entry name" value="Beta-lactam/transpept"/>
</dbReference>
<dbReference type="Pfam" id="PF00905">
    <property type="entry name" value="Transpeptidase"/>
    <property type="match status" value="1"/>
</dbReference>
<accession>A0A6N7XU76</accession>
<dbReference type="GO" id="GO:0008658">
    <property type="term" value="F:penicillin binding"/>
    <property type="evidence" value="ECO:0007669"/>
    <property type="project" value="InterPro"/>
</dbReference>
<dbReference type="SUPFAM" id="SSF56519">
    <property type="entry name" value="Penicillin binding protein dimerisation domain"/>
    <property type="match status" value="1"/>
</dbReference>
<keyword evidence="3 4" id="KW-0472">Membrane</keyword>
<dbReference type="AlphaFoldDB" id="A0A6N7XU76"/>
<organism evidence="7 8">
    <name type="scientific">Tissierella pigra</name>
    <dbReference type="NCBI Taxonomy" id="2607614"/>
    <lineage>
        <taxon>Bacteria</taxon>
        <taxon>Bacillati</taxon>
        <taxon>Bacillota</taxon>
        <taxon>Tissierellia</taxon>
        <taxon>Tissierellales</taxon>
        <taxon>Tissierellaceae</taxon>
        <taxon>Tissierella</taxon>
    </lineage>
</organism>
<proteinExistence type="inferred from homology"/>
<protein>
    <submittedName>
        <fullName evidence="7">PASTA domain-containing protein</fullName>
    </submittedName>
</protein>
<dbReference type="InterPro" id="IPR005543">
    <property type="entry name" value="PASTA_dom"/>
</dbReference>
<dbReference type="Gene3D" id="3.90.1310.10">
    <property type="entry name" value="Penicillin-binding protein 2a (Domain 2)"/>
    <property type="match status" value="1"/>
</dbReference>
<comment type="subcellular location">
    <subcellularLocation>
        <location evidence="1">Membrane</location>
    </subcellularLocation>
</comment>
<dbReference type="InterPro" id="IPR036138">
    <property type="entry name" value="PBP_dimer_sf"/>
</dbReference>
<keyword evidence="4" id="KW-1133">Transmembrane helix</keyword>
<evidence type="ECO:0000313" key="7">
    <source>
        <dbReference type="EMBL" id="MSU01327.1"/>
    </source>
</evidence>
<evidence type="ECO:0000256" key="3">
    <source>
        <dbReference type="ARBA" id="ARBA00023136"/>
    </source>
</evidence>
<dbReference type="InterPro" id="IPR001460">
    <property type="entry name" value="PCN-bd_Tpept"/>
</dbReference>
<dbReference type="InterPro" id="IPR012338">
    <property type="entry name" value="Beta-lactam/transpept-like"/>
</dbReference>
<comment type="caution">
    <text evidence="7">The sequence shown here is derived from an EMBL/GenBank/DDBJ whole genome shotgun (WGS) entry which is preliminary data.</text>
</comment>
<dbReference type="PANTHER" id="PTHR30627:SF1">
    <property type="entry name" value="PEPTIDOGLYCAN D,D-TRANSPEPTIDASE FTSI"/>
    <property type="match status" value="1"/>
</dbReference>
<feature type="domain" description="PASTA" evidence="6">
    <location>
        <begin position="659"/>
        <end position="718"/>
    </location>
</feature>
<dbReference type="EMBL" id="VUNQ01000013">
    <property type="protein sequence ID" value="MSU01327.1"/>
    <property type="molecule type" value="Genomic_DNA"/>
</dbReference>
<dbReference type="GO" id="GO:0071555">
    <property type="term" value="P:cell wall organization"/>
    <property type="evidence" value="ECO:0007669"/>
    <property type="project" value="TreeGrafter"/>
</dbReference>
<dbReference type="PROSITE" id="PS50994">
    <property type="entry name" value="INTEGRASE"/>
    <property type="match status" value="1"/>
</dbReference>
<dbReference type="Pfam" id="PF03717">
    <property type="entry name" value="PBP_dimer"/>
    <property type="match status" value="1"/>
</dbReference>
<reference evidence="7 8" key="1">
    <citation type="submission" date="2019-09" db="EMBL/GenBank/DDBJ databases">
        <title>In-depth cultivation of the pig gut microbiome towards novel bacterial diversity and tailored functional studies.</title>
        <authorList>
            <person name="Wylensek D."/>
            <person name="Hitch T.C.A."/>
            <person name="Clavel T."/>
        </authorList>
    </citation>
    <scope>NUCLEOTIDE SEQUENCE [LARGE SCALE GENOMIC DNA]</scope>
    <source>
        <strain evidence="7 8">WCA3-693-APC-4?</strain>
    </source>
</reference>
<dbReference type="Gene3D" id="3.40.710.10">
    <property type="entry name" value="DD-peptidase/beta-lactamase superfamily"/>
    <property type="match status" value="1"/>
</dbReference>
<evidence type="ECO:0000259" key="6">
    <source>
        <dbReference type="PROSITE" id="PS51178"/>
    </source>
</evidence>
<gene>
    <name evidence="7" type="ORF">FYJ83_07595</name>
</gene>
<dbReference type="PANTHER" id="PTHR30627">
    <property type="entry name" value="PEPTIDOGLYCAN D,D-TRANSPEPTIDASE"/>
    <property type="match status" value="1"/>
</dbReference>
<sequence>MARPSYSSKKRLLFVLGVVIFISTFLIGRLGYLQVVKGEELKKGALEQWTKGITIKSKRGIIYDRKGKKLAVSVSASTVWASPADIKDPDKTAKEVARILNLDEEQVYSKITKKIGTEKLKQWITREEAQELRKLKLSGIEIVDDNRRYYPYGNFASYVLGFTNIDNNGLEGIENTYDKYLTGTPGKWVKTTDAASRQLPFDGEKIYEASDGLSVVLTIDETIQHFAEKAAEETHTLTQAKNVSIIVMEPKTGDILALTTKPDYDPNEPRVPLNEATKKQWENLSSEELQKRWYDMWRNFAISDAYEPGSTFKIITAATALEENIIKPETHFYCNGFVRDIKGAVLKCSRWYNPHGSLNFREGMNTSCNVVFVDVGRKVGKETFMKYIKAFGFGEKTEIELNGEQAGIIPGNIDNIKEVNLATMSYGHGIAITPLQLINAVSAVANGGNLMTPRLVKELIDDDGKVVESFPPELKRKVISESTSKTMLELLENVVRDGTGTSAYIPGFRVGGKTGTAQKIIDGRYAPGKYIGSFVAVAPADDPQVAILVVVDEPVGQYYGGTVAAPAAKSVLEDTLNYLEVAPKFTEDEKKMVAEKVIVPDVVGKKIGEAGKYLTDLGLKYTTEYSDLTSESTIIDQFPLPNTEVQKGSIIDLYLNIKPVEKIIMPDLTSKTKAEVMGILDDLNLNYELKGEGTVINQTPASGLQISTDEKIEVEFGDT</sequence>
<dbReference type="RefSeq" id="WP_154439740.1">
    <property type="nucleotide sequence ID" value="NZ_JAHLPJ010000001.1"/>
</dbReference>
<dbReference type="Gene3D" id="3.30.10.20">
    <property type="match status" value="1"/>
</dbReference>
<keyword evidence="8" id="KW-1185">Reference proteome</keyword>
<feature type="domain" description="Integrase catalytic" evidence="5">
    <location>
        <begin position="523"/>
        <end position="708"/>
    </location>
</feature>
<evidence type="ECO:0000313" key="8">
    <source>
        <dbReference type="Proteomes" id="UP000469523"/>
    </source>
</evidence>
<dbReference type="GO" id="GO:0005886">
    <property type="term" value="C:plasma membrane"/>
    <property type="evidence" value="ECO:0007669"/>
    <property type="project" value="TreeGrafter"/>
</dbReference>
<dbReference type="SMART" id="SM00740">
    <property type="entry name" value="PASTA"/>
    <property type="match status" value="2"/>
</dbReference>
<evidence type="ECO:0000256" key="1">
    <source>
        <dbReference type="ARBA" id="ARBA00004370"/>
    </source>
</evidence>
<evidence type="ECO:0000256" key="4">
    <source>
        <dbReference type="SAM" id="Phobius"/>
    </source>
</evidence>
<dbReference type="CDD" id="cd06575">
    <property type="entry name" value="PASTA_Pbp2x-like_2"/>
    <property type="match status" value="1"/>
</dbReference>
<comment type="similarity">
    <text evidence="2">Belongs to the transpeptidase family.</text>
</comment>
<dbReference type="CDD" id="cd06577">
    <property type="entry name" value="PASTA_pknB"/>
    <property type="match status" value="1"/>
</dbReference>
<dbReference type="Pfam" id="PF03793">
    <property type="entry name" value="PASTA"/>
    <property type="match status" value="2"/>
</dbReference>
<dbReference type="SUPFAM" id="SSF56601">
    <property type="entry name" value="beta-lactamase/transpeptidase-like"/>
    <property type="match status" value="1"/>
</dbReference>
<feature type="domain" description="PASTA" evidence="6">
    <location>
        <begin position="593"/>
        <end position="657"/>
    </location>
</feature>
<dbReference type="PROSITE" id="PS51178">
    <property type="entry name" value="PASTA"/>
    <property type="match status" value="2"/>
</dbReference>
<evidence type="ECO:0000256" key="2">
    <source>
        <dbReference type="ARBA" id="ARBA00007171"/>
    </source>
</evidence>
<dbReference type="SUPFAM" id="SSF54184">
    <property type="entry name" value="Penicillin-binding protein 2x (pbp-2x), c-terminal domain"/>
    <property type="match status" value="2"/>
</dbReference>
<dbReference type="InterPro" id="IPR005311">
    <property type="entry name" value="PBP_dimer"/>
</dbReference>
<keyword evidence="4" id="KW-0812">Transmembrane</keyword>